<dbReference type="Gene3D" id="3.40.50.410">
    <property type="entry name" value="von Willebrand factor, type A domain"/>
    <property type="match status" value="1"/>
</dbReference>
<feature type="region of interest" description="Disordered" evidence="1">
    <location>
        <begin position="451"/>
        <end position="487"/>
    </location>
</feature>
<dbReference type="PROSITE" id="PS50234">
    <property type="entry name" value="VWFA"/>
    <property type="match status" value="1"/>
</dbReference>
<sequence>MRRFLALLCFAAFATTEAQKWGACSILPSGSTPKPPVSIDPVLHNCSTAPACEGQADVMFVMDGSGSIVGDDPNAYNDAMDFLKELAMSFSMGDNLVRVGMVQYSGSNPGLGSCDSVNSVCDATVFEKFEVQELSGNPQQICATLDRPHLGGGTPILEGLGVAHCALKDSTRSAKFVVFITDGKPATGTSDAIVALAEQMRNESITIFSIGVGGTSANPTADTDLLKKIASPPIDDHLYHADQFSDMLGGNFTKRFVDQLDCIPPPPRHEPRCECWYKPDLLVCPLVQASLDYECGGGYGRFNYQCTDEQAAKENQLYAVFNILAWVYKFVFIMALRLLLGCHTIDLGTTDFLCLSFIKRTHLLLFLANFALVLLTYLTRCYAPVWGVFFVIFLHIDAVACIADRYMNRKLKAPPPVAPPRSNLELFAYTNNKKGWKEKAYNTVELRGAKKAESKLSSEKKKYEKAQRKKQERIKAKGFSMKGAGMI</sequence>
<dbReference type="AlphaFoldDB" id="A0A9W7LCA1"/>
<dbReference type="InterPro" id="IPR002035">
    <property type="entry name" value="VWF_A"/>
</dbReference>
<feature type="signal peptide" evidence="3">
    <location>
        <begin position="1"/>
        <end position="18"/>
    </location>
</feature>
<dbReference type="InterPro" id="IPR036465">
    <property type="entry name" value="vWFA_dom_sf"/>
</dbReference>
<accession>A0A9W7LCA1</accession>
<organism evidence="5 6">
    <name type="scientific">Triparma columacea</name>
    <dbReference type="NCBI Taxonomy" id="722753"/>
    <lineage>
        <taxon>Eukaryota</taxon>
        <taxon>Sar</taxon>
        <taxon>Stramenopiles</taxon>
        <taxon>Ochrophyta</taxon>
        <taxon>Bolidophyceae</taxon>
        <taxon>Parmales</taxon>
        <taxon>Triparmaceae</taxon>
        <taxon>Triparma</taxon>
    </lineage>
</organism>
<comment type="caution">
    <text evidence="5">The sequence shown here is derived from an EMBL/GenBank/DDBJ whole genome shotgun (WGS) entry which is preliminary data.</text>
</comment>
<dbReference type="PANTHER" id="PTHR24020:SF84">
    <property type="entry name" value="VWFA DOMAIN-CONTAINING PROTEIN"/>
    <property type="match status" value="1"/>
</dbReference>
<dbReference type="OrthoDB" id="6132182at2759"/>
<evidence type="ECO:0000256" key="3">
    <source>
        <dbReference type="SAM" id="SignalP"/>
    </source>
</evidence>
<gene>
    <name evidence="5" type="ORF">TrCOL_g1320</name>
</gene>
<dbReference type="InterPro" id="IPR050525">
    <property type="entry name" value="ECM_Assembly_Org"/>
</dbReference>
<feature type="transmembrane region" description="Helical" evidence="2">
    <location>
        <begin position="317"/>
        <end position="340"/>
    </location>
</feature>
<dbReference type="SUPFAM" id="SSF53300">
    <property type="entry name" value="vWA-like"/>
    <property type="match status" value="1"/>
</dbReference>
<keyword evidence="2" id="KW-0472">Membrane</keyword>
<dbReference type="Proteomes" id="UP001165065">
    <property type="component" value="Unassembled WGS sequence"/>
</dbReference>
<name>A0A9W7LCA1_9STRA</name>
<proteinExistence type="predicted"/>
<dbReference type="PANTHER" id="PTHR24020">
    <property type="entry name" value="COLLAGEN ALPHA"/>
    <property type="match status" value="1"/>
</dbReference>
<dbReference type="EMBL" id="BRYA01001479">
    <property type="protein sequence ID" value="GMI44412.1"/>
    <property type="molecule type" value="Genomic_DNA"/>
</dbReference>
<dbReference type="SMART" id="SM00327">
    <property type="entry name" value="VWA"/>
    <property type="match status" value="1"/>
</dbReference>
<keyword evidence="3" id="KW-0732">Signal</keyword>
<evidence type="ECO:0000256" key="2">
    <source>
        <dbReference type="SAM" id="Phobius"/>
    </source>
</evidence>
<evidence type="ECO:0000313" key="6">
    <source>
        <dbReference type="Proteomes" id="UP001165065"/>
    </source>
</evidence>
<evidence type="ECO:0000256" key="1">
    <source>
        <dbReference type="SAM" id="MobiDB-lite"/>
    </source>
</evidence>
<feature type="domain" description="VWFA" evidence="4">
    <location>
        <begin position="57"/>
        <end position="260"/>
    </location>
</feature>
<keyword evidence="6" id="KW-1185">Reference proteome</keyword>
<feature type="chain" id="PRO_5040789680" description="VWFA domain-containing protein" evidence="3">
    <location>
        <begin position="19"/>
        <end position="487"/>
    </location>
</feature>
<feature type="compositionally biased region" description="Basic and acidic residues" evidence="1">
    <location>
        <begin position="451"/>
        <end position="466"/>
    </location>
</feature>
<feature type="transmembrane region" description="Helical" evidence="2">
    <location>
        <begin position="385"/>
        <end position="403"/>
    </location>
</feature>
<evidence type="ECO:0000259" key="4">
    <source>
        <dbReference type="PROSITE" id="PS50234"/>
    </source>
</evidence>
<keyword evidence="2" id="KW-0812">Transmembrane</keyword>
<evidence type="ECO:0000313" key="5">
    <source>
        <dbReference type="EMBL" id="GMI44412.1"/>
    </source>
</evidence>
<keyword evidence="2" id="KW-1133">Transmembrane helix</keyword>
<reference evidence="6" key="1">
    <citation type="journal article" date="2023" name="Commun. Biol.">
        <title>Genome analysis of Parmales, the sister group of diatoms, reveals the evolutionary specialization of diatoms from phago-mixotrophs to photoautotrophs.</title>
        <authorList>
            <person name="Ban H."/>
            <person name="Sato S."/>
            <person name="Yoshikawa S."/>
            <person name="Yamada K."/>
            <person name="Nakamura Y."/>
            <person name="Ichinomiya M."/>
            <person name="Sato N."/>
            <person name="Blanc-Mathieu R."/>
            <person name="Endo H."/>
            <person name="Kuwata A."/>
            <person name="Ogata H."/>
        </authorList>
    </citation>
    <scope>NUCLEOTIDE SEQUENCE [LARGE SCALE GENOMIC DNA]</scope>
</reference>
<protein>
    <recommendedName>
        <fullName evidence="4">VWFA domain-containing protein</fullName>
    </recommendedName>
</protein>
<dbReference type="Pfam" id="PF00092">
    <property type="entry name" value="VWA"/>
    <property type="match status" value="1"/>
</dbReference>
<feature type="transmembrane region" description="Helical" evidence="2">
    <location>
        <begin position="361"/>
        <end position="379"/>
    </location>
</feature>